<keyword evidence="4" id="KW-1185">Reference proteome</keyword>
<evidence type="ECO:0000313" key="4">
    <source>
        <dbReference type="Proteomes" id="UP000299102"/>
    </source>
</evidence>
<comment type="caution">
    <text evidence="3">The sequence shown here is derived from an EMBL/GenBank/DDBJ whole genome shotgun (WGS) entry which is preliminary data.</text>
</comment>
<sequence>MRLCLSLKEQGASLRNINEALARSLVSPPPSITMRRTIIFVILTTAVLLAAGAPPSKNAKSPRRPPIPMESKTKDKLHEPWMQPETPPTHPRKGEYPCASGVCKTPPGVTSDCGNLCQIAMRLR</sequence>
<feature type="region of interest" description="Disordered" evidence="1">
    <location>
        <begin position="53"/>
        <end position="96"/>
    </location>
</feature>
<evidence type="ECO:0000256" key="1">
    <source>
        <dbReference type="SAM" id="MobiDB-lite"/>
    </source>
</evidence>
<keyword evidence="2" id="KW-0812">Transmembrane</keyword>
<evidence type="ECO:0000313" key="3">
    <source>
        <dbReference type="EMBL" id="GBP81700.1"/>
    </source>
</evidence>
<accession>A0A4C1Z2E8</accession>
<keyword evidence="2" id="KW-0472">Membrane</keyword>
<feature type="transmembrane region" description="Helical" evidence="2">
    <location>
        <begin position="37"/>
        <end position="54"/>
    </location>
</feature>
<proteinExistence type="predicted"/>
<dbReference type="Proteomes" id="UP000299102">
    <property type="component" value="Unassembled WGS sequence"/>
</dbReference>
<name>A0A4C1Z2E8_EUMVA</name>
<dbReference type="EMBL" id="BGZK01001525">
    <property type="protein sequence ID" value="GBP81700.1"/>
    <property type="molecule type" value="Genomic_DNA"/>
</dbReference>
<gene>
    <name evidence="3" type="ORF">EVAR_55713_1</name>
</gene>
<organism evidence="3 4">
    <name type="scientific">Eumeta variegata</name>
    <name type="common">Bagworm moth</name>
    <name type="synonym">Eumeta japonica</name>
    <dbReference type="NCBI Taxonomy" id="151549"/>
    <lineage>
        <taxon>Eukaryota</taxon>
        <taxon>Metazoa</taxon>
        <taxon>Ecdysozoa</taxon>
        <taxon>Arthropoda</taxon>
        <taxon>Hexapoda</taxon>
        <taxon>Insecta</taxon>
        <taxon>Pterygota</taxon>
        <taxon>Neoptera</taxon>
        <taxon>Endopterygota</taxon>
        <taxon>Lepidoptera</taxon>
        <taxon>Glossata</taxon>
        <taxon>Ditrysia</taxon>
        <taxon>Tineoidea</taxon>
        <taxon>Psychidae</taxon>
        <taxon>Oiketicinae</taxon>
        <taxon>Eumeta</taxon>
    </lineage>
</organism>
<dbReference type="AlphaFoldDB" id="A0A4C1Z2E8"/>
<reference evidence="3 4" key="1">
    <citation type="journal article" date="2019" name="Commun. Biol.">
        <title>The bagworm genome reveals a unique fibroin gene that provides high tensile strength.</title>
        <authorList>
            <person name="Kono N."/>
            <person name="Nakamura H."/>
            <person name="Ohtoshi R."/>
            <person name="Tomita M."/>
            <person name="Numata K."/>
            <person name="Arakawa K."/>
        </authorList>
    </citation>
    <scope>NUCLEOTIDE SEQUENCE [LARGE SCALE GENOMIC DNA]</scope>
</reference>
<dbReference type="OrthoDB" id="7256229at2759"/>
<evidence type="ECO:0000256" key="2">
    <source>
        <dbReference type="SAM" id="Phobius"/>
    </source>
</evidence>
<keyword evidence="2" id="KW-1133">Transmembrane helix</keyword>
<protein>
    <submittedName>
        <fullName evidence="3">Uncharacterized protein</fullName>
    </submittedName>
</protein>